<protein>
    <submittedName>
        <fullName evidence="2">DUF4097 family beta strand repeat-containing protein</fullName>
    </submittedName>
</protein>
<proteinExistence type="predicted"/>
<sequence>MKKGTKGMLIAAGVFAVAGIGLCVSAVAMGAAKEGSQVVDQVVSAFRDNAYPGAGLIRLGRVYRNTGSGELKEEDVVSTDVAFKKNLEISLKYDELILQEYAGDVIKVDTANDEKGDVVISEDADKITIKDTHAGTTRTKKQVIVSIPSGTAFDSVSLGVDAGTIELYGEIKADQFYAEVGAGEFDASATITADKCDLQVGAGTIDIETIDAKEISANCGTGEIDMELSGKEQDYNYEISCGIGEIDINDSQFSGLGVEKTISNDGAKRKVTLECGMGEIDVSFTNED</sequence>
<feature type="domain" description="DUF4097" evidence="1">
    <location>
        <begin position="86"/>
        <end position="261"/>
    </location>
</feature>
<dbReference type="RefSeq" id="WP_349084007.1">
    <property type="nucleotide sequence ID" value="NZ_JBBNFW010000177.1"/>
</dbReference>
<dbReference type="InterPro" id="IPR025164">
    <property type="entry name" value="Toastrack_DUF4097"/>
</dbReference>
<organism evidence="2 3">
    <name type="scientific">Blautia acetigignens</name>
    <dbReference type="NCBI Taxonomy" id="2981783"/>
    <lineage>
        <taxon>Bacteria</taxon>
        <taxon>Bacillati</taxon>
        <taxon>Bacillota</taxon>
        <taxon>Clostridia</taxon>
        <taxon>Lachnospirales</taxon>
        <taxon>Lachnospiraceae</taxon>
        <taxon>Blautia</taxon>
    </lineage>
</organism>
<evidence type="ECO:0000313" key="3">
    <source>
        <dbReference type="Proteomes" id="UP001470752"/>
    </source>
</evidence>
<evidence type="ECO:0000313" key="2">
    <source>
        <dbReference type="EMBL" id="MEQ2413699.1"/>
    </source>
</evidence>
<dbReference type="Pfam" id="PF13349">
    <property type="entry name" value="DUF4097"/>
    <property type="match status" value="1"/>
</dbReference>
<accession>A0ABV1CMT0</accession>
<dbReference type="Proteomes" id="UP001470752">
    <property type="component" value="Unassembled WGS sequence"/>
</dbReference>
<dbReference type="EMBL" id="JBBNFW010000177">
    <property type="protein sequence ID" value="MEQ2413699.1"/>
    <property type="molecule type" value="Genomic_DNA"/>
</dbReference>
<name>A0ABV1CMT0_9FIRM</name>
<comment type="caution">
    <text evidence="2">The sequence shown here is derived from an EMBL/GenBank/DDBJ whole genome shotgun (WGS) entry which is preliminary data.</text>
</comment>
<keyword evidence="3" id="KW-1185">Reference proteome</keyword>
<evidence type="ECO:0000259" key="1">
    <source>
        <dbReference type="Pfam" id="PF13349"/>
    </source>
</evidence>
<gene>
    <name evidence="2" type="ORF">AAAX94_11815</name>
</gene>
<reference evidence="2 3" key="1">
    <citation type="submission" date="2024-04" db="EMBL/GenBank/DDBJ databases">
        <title>Human intestinal bacterial collection.</title>
        <authorList>
            <person name="Pauvert C."/>
            <person name="Hitch T.C.A."/>
            <person name="Clavel T."/>
        </authorList>
    </citation>
    <scope>NUCLEOTIDE SEQUENCE [LARGE SCALE GENOMIC DNA]</scope>
    <source>
        <strain evidence="2 3">CLA-AA-H161</strain>
    </source>
</reference>